<dbReference type="OrthoDB" id="284194at2"/>
<dbReference type="Proteomes" id="UP000316304">
    <property type="component" value="Unassembled WGS sequence"/>
</dbReference>
<sequence>MIFRLSHIAVILSLIVATMIQPMALCLAEASCPTKSAASLMCQGCGCCEVAIAATQCGCCCASNTAADETAATETAPTDQKTSSCDHDDAAAVTSPSIATSPSAKSANKVLLAEQAITESHKADARNLSACLCGVTSPPLSDSSPRPPINELRDFDVLSYFVRVVDAEAALSSVRPEGELVGVDVPAEHFSQRVLCIWRI</sequence>
<gene>
    <name evidence="1" type="ORF">Pla52o_34370</name>
</gene>
<accession>A0A5C6CGH3</accession>
<evidence type="ECO:0000313" key="1">
    <source>
        <dbReference type="EMBL" id="TWU22381.1"/>
    </source>
</evidence>
<dbReference type="EMBL" id="SJPT01000005">
    <property type="protein sequence ID" value="TWU22381.1"/>
    <property type="molecule type" value="Genomic_DNA"/>
</dbReference>
<dbReference type="RefSeq" id="WP_146595554.1">
    <property type="nucleotide sequence ID" value="NZ_SJPT01000005.1"/>
</dbReference>
<dbReference type="AlphaFoldDB" id="A0A5C6CGH3"/>
<evidence type="ECO:0000313" key="2">
    <source>
        <dbReference type="Proteomes" id="UP000316304"/>
    </source>
</evidence>
<name>A0A5C6CGH3_9BACT</name>
<keyword evidence="2" id="KW-1185">Reference proteome</keyword>
<reference evidence="1 2" key="1">
    <citation type="submission" date="2019-02" db="EMBL/GenBank/DDBJ databases">
        <title>Deep-cultivation of Planctomycetes and their phenomic and genomic characterization uncovers novel biology.</title>
        <authorList>
            <person name="Wiegand S."/>
            <person name="Jogler M."/>
            <person name="Boedeker C."/>
            <person name="Pinto D."/>
            <person name="Vollmers J."/>
            <person name="Rivas-Marin E."/>
            <person name="Kohn T."/>
            <person name="Peeters S.H."/>
            <person name="Heuer A."/>
            <person name="Rast P."/>
            <person name="Oberbeckmann S."/>
            <person name="Bunk B."/>
            <person name="Jeske O."/>
            <person name="Meyerdierks A."/>
            <person name="Storesund J.E."/>
            <person name="Kallscheuer N."/>
            <person name="Luecker S."/>
            <person name="Lage O.M."/>
            <person name="Pohl T."/>
            <person name="Merkel B.J."/>
            <person name="Hornburger P."/>
            <person name="Mueller R.-W."/>
            <person name="Bruemmer F."/>
            <person name="Labrenz M."/>
            <person name="Spormann A.M."/>
            <person name="Op Den Camp H."/>
            <person name="Overmann J."/>
            <person name="Amann R."/>
            <person name="Jetten M.S.M."/>
            <person name="Mascher T."/>
            <person name="Medema M.H."/>
            <person name="Devos D.P."/>
            <person name="Kaster A.-K."/>
            <person name="Ovreas L."/>
            <person name="Rohde M."/>
            <person name="Galperin M.Y."/>
            <person name="Jogler C."/>
        </authorList>
    </citation>
    <scope>NUCLEOTIDE SEQUENCE [LARGE SCALE GENOMIC DNA]</scope>
    <source>
        <strain evidence="1 2">Pla52o</strain>
    </source>
</reference>
<comment type="caution">
    <text evidence="1">The sequence shown here is derived from an EMBL/GenBank/DDBJ whole genome shotgun (WGS) entry which is preliminary data.</text>
</comment>
<organism evidence="1 2">
    <name type="scientific">Novipirellula galeiformis</name>
    <dbReference type="NCBI Taxonomy" id="2528004"/>
    <lineage>
        <taxon>Bacteria</taxon>
        <taxon>Pseudomonadati</taxon>
        <taxon>Planctomycetota</taxon>
        <taxon>Planctomycetia</taxon>
        <taxon>Pirellulales</taxon>
        <taxon>Pirellulaceae</taxon>
        <taxon>Novipirellula</taxon>
    </lineage>
</organism>
<protein>
    <submittedName>
        <fullName evidence="1">Uncharacterized protein</fullName>
    </submittedName>
</protein>
<proteinExistence type="predicted"/>